<dbReference type="AlphaFoldDB" id="A0A7J7JQK4"/>
<reference evidence="2" key="1">
    <citation type="submission" date="2020-06" db="EMBL/GenBank/DDBJ databases">
        <title>Draft genome of Bugula neritina, a colonial animal packing powerful symbionts and potential medicines.</title>
        <authorList>
            <person name="Rayko M."/>
        </authorList>
    </citation>
    <scope>NUCLEOTIDE SEQUENCE [LARGE SCALE GENOMIC DNA]</scope>
    <source>
        <strain evidence="2">Kwan_BN1</strain>
    </source>
</reference>
<comment type="caution">
    <text evidence="2">The sequence shown here is derived from an EMBL/GenBank/DDBJ whole genome shotgun (WGS) entry which is preliminary data.</text>
</comment>
<protein>
    <submittedName>
        <fullName evidence="2">Uncharacterized protein</fullName>
    </submittedName>
</protein>
<gene>
    <name evidence="2" type="ORF">EB796_013052</name>
</gene>
<keyword evidence="3" id="KW-1185">Reference proteome</keyword>
<dbReference type="GO" id="GO:0016705">
    <property type="term" value="F:oxidoreductase activity, acting on paired donors, with incorporation or reduction of molecular oxygen"/>
    <property type="evidence" value="ECO:0007669"/>
    <property type="project" value="InterPro"/>
</dbReference>
<dbReference type="Proteomes" id="UP000593567">
    <property type="component" value="Unassembled WGS sequence"/>
</dbReference>
<dbReference type="GO" id="GO:0004497">
    <property type="term" value="F:monooxygenase activity"/>
    <property type="evidence" value="ECO:0007669"/>
    <property type="project" value="InterPro"/>
</dbReference>
<sequence>MVFLHRGRKETKMGTVITTLSSQDLSTLGLVIVTLILTYYFYARTSTKQHYPRGPPTIPILGNLPQLLMSKDTNMIYFLEDSRKKYGNVS</sequence>
<keyword evidence="1" id="KW-1133">Transmembrane helix</keyword>
<keyword evidence="1" id="KW-0812">Transmembrane</keyword>
<dbReference type="Gene3D" id="1.10.630.10">
    <property type="entry name" value="Cytochrome P450"/>
    <property type="match status" value="1"/>
</dbReference>
<dbReference type="GO" id="GO:0005506">
    <property type="term" value="F:iron ion binding"/>
    <property type="evidence" value="ECO:0007669"/>
    <property type="project" value="InterPro"/>
</dbReference>
<evidence type="ECO:0000256" key="1">
    <source>
        <dbReference type="SAM" id="Phobius"/>
    </source>
</evidence>
<accession>A0A7J7JQK4</accession>
<proteinExistence type="predicted"/>
<keyword evidence="1" id="KW-0472">Membrane</keyword>
<evidence type="ECO:0000313" key="3">
    <source>
        <dbReference type="Proteomes" id="UP000593567"/>
    </source>
</evidence>
<feature type="transmembrane region" description="Helical" evidence="1">
    <location>
        <begin position="25"/>
        <end position="43"/>
    </location>
</feature>
<dbReference type="EMBL" id="VXIV02001929">
    <property type="protein sequence ID" value="KAF6028639.1"/>
    <property type="molecule type" value="Genomic_DNA"/>
</dbReference>
<name>A0A7J7JQK4_BUGNE</name>
<evidence type="ECO:0000313" key="2">
    <source>
        <dbReference type="EMBL" id="KAF6028639.1"/>
    </source>
</evidence>
<dbReference type="GO" id="GO:0020037">
    <property type="term" value="F:heme binding"/>
    <property type="evidence" value="ECO:0007669"/>
    <property type="project" value="InterPro"/>
</dbReference>
<organism evidence="2 3">
    <name type="scientific">Bugula neritina</name>
    <name type="common">Brown bryozoan</name>
    <name type="synonym">Sertularia neritina</name>
    <dbReference type="NCBI Taxonomy" id="10212"/>
    <lineage>
        <taxon>Eukaryota</taxon>
        <taxon>Metazoa</taxon>
        <taxon>Spiralia</taxon>
        <taxon>Lophotrochozoa</taxon>
        <taxon>Bryozoa</taxon>
        <taxon>Gymnolaemata</taxon>
        <taxon>Cheilostomatida</taxon>
        <taxon>Flustrina</taxon>
        <taxon>Buguloidea</taxon>
        <taxon>Bugulidae</taxon>
        <taxon>Bugula</taxon>
    </lineage>
</organism>
<dbReference type="InterPro" id="IPR036396">
    <property type="entry name" value="Cyt_P450_sf"/>
</dbReference>
<dbReference type="SUPFAM" id="SSF48264">
    <property type="entry name" value="Cytochrome P450"/>
    <property type="match status" value="1"/>
</dbReference>